<keyword evidence="3" id="KW-0804">Transcription</keyword>
<dbReference type="PRINTS" id="PR00032">
    <property type="entry name" value="HTHARAC"/>
</dbReference>
<proteinExistence type="predicted"/>
<protein>
    <recommendedName>
        <fullName evidence="5">HTH araC/xylS-type domain-containing protein</fullName>
    </recommendedName>
</protein>
<sequence length="741" mass="82884">MGKRRTLYTRLFVSFTLISVCCILVLATVIFYLYRNISISNVNKANQNVLLNTETVFTNYKEIVQNYTMDFYANPNINSLMMSGDTEWSEQLYNALSQVRGALVVNQYLENAYIFGVDKPVAMFENMPLSAESKQELFELVKGGQLVDSPFLWKTVMNDGTPMTLMIVFYNDMAFAHSEYYGGVALTVNLGKLQKNLFSQKTEESTRYAVLDEQGSVLMHSPLSGTPLDAEMLSRVVASPSERGSFVYKGAEELQLITFIYSPRDKLWFLSETSYKDSVRDISRLRNILVLLCLFLIAAVSVSANLVSRRIYQPIRRLFGNIFHISGNQEALRFGNDLDAADLELEMIGAKLKQLKKESDDSALMRWLLSPHSDASHAETPRMNICASGGAYCVCVLAAIQPGLNDSHAANVEEIISGIEAAFSGRGSIQSFRPHQGGAVIILSEAAAGSLGDYALYRKKWEEIAARLSEAGASHALGISGLTSDIGLLRPKYNEAADCLQYIKFHQQQNIIFGDDIIHLNSSPMPDSTLEPVLQAVRHPDQTDRIPQAVERLLAVACSYRAESATTALSRLAFELSRTAAAGADAWHAEFWDYYRQIWQIQSYDKLKSWLEECCFAALERLANIAAIRTRSLAAEAVHYIREHYHDPGISLNVLADKLSISPAYLSKLIAEEVGSSFPDFINQLRLEQAKSLLVTNLELDIREIATQVGYGSSTYFTTQFKKRYGVTPSKWRMNHILQSK</sequence>
<dbReference type="EMBL" id="BORR01000006">
    <property type="protein sequence ID" value="GIO37051.1"/>
    <property type="molecule type" value="Genomic_DNA"/>
</dbReference>
<gene>
    <name evidence="6" type="ORF">J41TS12_19120</name>
</gene>
<dbReference type="RefSeq" id="WP_212939366.1">
    <property type="nucleotide sequence ID" value="NZ_BORR01000006.1"/>
</dbReference>
<feature type="transmembrane region" description="Helical" evidence="4">
    <location>
        <begin position="12"/>
        <end position="34"/>
    </location>
</feature>
<keyword evidence="7" id="KW-1185">Reference proteome</keyword>
<dbReference type="GO" id="GO:0003700">
    <property type="term" value="F:DNA-binding transcription factor activity"/>
    <property type="evidence" value="ECO:0007669"/>
    <property type="project" value="InterPro"/>
</dbReference>
<dbReference type="InterPro" id="IPR020449">
    <property type="entry name" value="Tscrpt_reg_AraC-type_HTH"/>
</dbReference>
<dbReference type="PANTHER" id="PTHR43280">
    <property type="entry name" value="ARAC-FAMILY TRANSCRIPTIONAL REGULATOR"/>
    <property type="match status" value="1"/>
</dbReference>
<evidence type="ECO:0000259" key="5">
    <source>
        <dbReference type="PROSITE" id="PS01124"/>
    </source>
</evidence>
<dbReference type="SUPFAM" id="SSF46689">
    <property type="entry name" value="Homeodomain-like"/>
    <property type="match status" value="1"/>
</dbReference>
<comment type="caution">
    <text evidence="6">The sequence shown here is derived from an EMBL/GenBank/DDBJ whole genome shotgun (WGS) entry which is preliminary data.</text>
</comment>
<evidence type="ECO:0000313" key="7">
    <source>
        <dbReference type="Proteomes" id="UP000681162"/>
    </source>
</evidence>
<feature type="domain" description="HTH araC/xylS-type" evidence="5">
    <location>
        <begin position="635"/>
        <end position="735"/>
    </location>
</feature>
<evidence type="ECO:0000313" key="6">
    <source>
        <dbReference type="EMBL" id="GIO37051.1"/>
    </source>
</evidence>
<evidence type="ECO:0000256" key="2">
    <source>
        <dbReference type="ARBA" id="ARBA00023125"/>
    </source>
</evidence>
<dbReference type="GO" id="GO:0043565">
    <property type="term" value="F:sequence-specific DNA binding"/>
    <property type="evidence" value="ECO:0007669"/>
    <property type="project" value="InterPro"/>
</dbReference>
<keyword evidence="2" id="KW-0238">DNA-binding</keyword>
<name>A0A919XRG2_9BACL</name>
<organism evidence="6 7">
    <name type="scientific">Paenibacillus antibioticophila</name>
    <dbReference type="NCBI Taxonomy" id="1274374"/>
    <lineage>
        <taxon>Bacteria</taxon>
        <taxon>Bacillati</taxon>
        <taxon>Bacillota</taxon>
        <taxon>Bacilli</taxon>
        <taxon>Bacillales</taxon>
        <taxon>Paenibacillaceae</taxon>
        <taxon>Paenibacillus</taxon>
    </lineage>
</organism>
<dbReference type="Proteomes" id="UP000681162">
    <property type="component" value="Unassembled WGS sequence"/>
</dbReference>
<evidence type="ECO:0000256" key="4">
    <source>
        <dbReference type="SAM" id="Phobius"/>
    </source>
</evidence>
<keyword evidence="4" id="KW-0472">Membrane</keyword>
<dbReference type="Pfam" id="PF12833">
    <property type="entry name" value="HTH_18"/>
    <property type="match status" value="1"/>
</dbReference>
<dbReference type="PANTHER" id="PTHR43280:SF10">
    <property type="entry name" value="REGULATORY PROTEIN POCR"/>
    <property type="match status" value="1"/>
</dbReference>
<dbReference type="InterPro" id="IPR018062">
    <property type="entry name" value="HTH_AraC-typ_CS"/>
</dbReference>
<evidence type="ECO:0000256" key="3">
    <source>
        <dbReference type="ARBA" id="ARBA00023163"/>
    </source>
</evidence>
<dbReference type="SMART" id="SM00342">
    <property type="entry name" value="HTH_ARAC"/>
    <property type="match status" value="1"/>
</dbReference>
<dbReference type="PROSITE" id="PS00041">
    <property type="entry name" value="HTH_ARAC_FAMILY_1"/>
    <property type="match status" value="1"/>
</dbReference>
<evidence type="ECO:0000256" key="1">
    <source>
        <dbReference type="ARBA" id="ARBA00023015"/>
    </source>
</evidence>
<dbReference type="AlphaFoldDB" id="A0A919XRG2"/>
<keyword evidence="4" id="KW-0812">Transmembrane</keyword>
<dbReference type="Gene3D" id="1.10.10.60">
    <property type="entry name" value="Homeodomain-like"/>
    <property type="match status" value="2"/>
</dbReference>
<feature type="transmembrane region" description="Helical" evidence="4">
    <location>
        <begin position="288"/>
        <end position="307"/>
    </location>
</feature>
<dbReference type="InterPro" id="IPR009057">
    <property type="entry name" value="Homeodomain-like_sf"/>
</dbReference>
<dbReference type="PROSITE" id="PS01124">
    <property type="entry name" value="HTH_ARAC_FAMILY_2"/>
    <property type="match status" value="1"/>
</dbReference>
<keyword evidence="1" id="KW-0805">Transcription regulation</keyword>
<accession>A0A919XRG2</accession>
<reference evidence="6 7" key="1">
    <citation type="submission" date="2021-03" db="EMBL/GenBank/DDBJ databases">
        <title>Antimicrobial resistance genes in bacteria isolated from Japanese honey, and their potential for conferring macrolide and lincosamide resistance in the American foulbrood pathogen Paenibacillus larvae.</title>
        <authorList>
            <person name="Okamoto M."/>
            <person name="Kumagai M."/>
            <person name="Kanamori H."/>
            <person name="Takamatsu D."/>
        </authorList>
    </citation>
    <scope>NUCLEOTIDE SEQUENCE [LARGE SCALE GENOMIC DNA]</scope>
    <source>
        <strain evidence="6 7">J41TS12</strain>
    </source>
</reference>
<keyword evidence="4" id="KW-1133">Transmembrane helix</keyword>
<dbReference type="InterPro" id="IPR018060">
    <property type="entry name" value="HTH_AraC"/>
</dbReference>